<gene>
    <name evidence="1" type="ORF">AS156_05095</name>
</gene>
<dbReference type="EMBL" id="LNCU01000057">
    <property type="protein sequence ID" value="KWV55988.1"/>
    <property type="molecule type" value="Genomic_DNA"/>
</dbReference>
<dbReference type="AlphaFoldDB" id="A0A109JVS0"/>
<accession>A0A109JVS0</accession>
<evidence type="ECO:0000313" key="1">
    <source>
        <dbReference type="EMBL" id="KWV55988.1"/>
    </source>
</evidence>
<protein>
    <submittedName>
        <fullName evidence="1">Uncharacterized protein</fullName>
    </submittedName>
</protein>
<keyword evidence="2" id="KW-1185">Reference proteome</keyword>
<evidence type="ECO:0000313" key="2">
    <source>
        <dbReference type="Proteomes" id="UP000057737"/>
    </source>
</evidence>
<proteinExistence type="predicted"/>
<organism evidence="1 2">
    <name type="scientific">Bradyrhizobium macuxiense</name>
    <dbReference type="NCBI Taxonomy" id="1755647"/>
    <lineage>
        <taxon>Bacteria</taxon>
        <taxon>Pseudomonadati</taxon>
        <taxon>Pseudomonadota</taxon>
        <taxon>Alphaproteobacteria</taxon>
        <taxon>Hyphomicrobiales</taxon>
        <taxon>Nitrobacteraceae</taxon>
        <taxon>Bradyrhizobium</taxon>
    </lineage>
</organism>
<sequence>MALAEIRSAALQRAVDRRIEWKQIAAWQTRGSTCIHYTPRDSILVVGVRAISGSSIGVEDAWS</sequence>
<dbReference type="Proteomes" id="UP000057737">
    <property type="component" value="Unassembled WGS sequence"/>
</dbReference>
<name>A0A109JVS0_9BRAD</name>
<reference evidence="1 2" key="1">
    <citation type="submission" date="2015-11" db="EMBL/GenBank/DDBJ databases">
        <title>Draft Genome Sequence of the Strain BR 10303 (Bradyrhizobium sp.) isolated from nodules of Centrolobium paraense.</title>
        <authorList>
            <person name="Zelli J.E."/>
            <person name="Simoes-Araujo J.L."/>
            <person name="Barauna A.C."/>
            <person name="Silva K."/>
        </authorList>
    </citation>
    <scope>NUCLEOTIDE SEQUENCE [LARGE SCALE GENOMIC DNA]</scope>
    <source>
        <strain evidence="1 2">BR 10303</strain>
    </source>
</reference>
<comment type="caution">
    <text evidence="1">The sequence shown here is derived from an EMBL/GenBank/DDBJ whole genome shotgun (WGS) entry which is preliminary data.</text>
</comment>